<evidence type="ECO:0000256" key="5">
    <source>
        <dbReference type="ARBA" id="ARBA00022989"/>
    </source>
</evidence>
<dbReference type="PANTHER" id="PTHR30269">
    <property type="entry name" value="TRANSMEMBRANE PROTEIN YFCA"/>
    <property type="match status" value="1"/>
</dbReference>
<dbReference type="AlphaFoldDB" id="A0A1H8RK01"/>
<dbReference type="PANTHER" id="PTHR30269:SF32">
    <property type="entry name" value="MEMBRANE TRANSPORTER PROTEIN-RELATED"/>
    <property type="match status" value="1"/>
</dbReference>
<keyword evidence="6 7" id="KW-0472">Membrane</keyword>
<evidence type="ECO:0000256" key="2">
    <source>
        <dbReference type="ARBA" id="ARBA00022448"/>
    </source>
</evidence>
<dbReference type="EMBL" id="FODV01000004">
    <property type="protein sequence ID" value="SEO66508.1"/>
    <property type="molecule type" value="Genomic_DNA"/>
</dbReference>
<dbReference type="InterPro" id="IPR052017">
    <property type="entry name" value="TSUP"/>
</dbReference>
<dbReference type="InterPro" id="IPR002781">
    <property type="entry name" value="TM_pro_TauE-like"/>
</dbReference>
<feature type="transmembrane region" description="Helical" evidence="7">
    <location>
        <begin position="204"/>
        <end position="222"/>
    </location>
</feature>
<feature type="transmembrane region" description="Helical" evidence="7">
    <location>
        <begin position="34"/>
        <end position="54"/>
    </location>
</feature>
<evidence type="ECO:0000256" key="6">
    <source>
        <dbReference type="ARBA" id="ARBA00023136"/>
    </source>
</evidence>
<proteinExistence type="inferred from homology"/>
<evidence type="ECO:0000256" key="1">
    <source>
        <dbReference type="ARBA" id="ARBA00004651"/>
    </source>
</evidence>
<feature type="transmembrane region" description="Helical" evidence="7">
    <location>
        <begin position="174"/>
        <end position="197"/>
    </location>
</feature>
<keyword evidence="9" id="KW-1185">Reference proteome</keyword>
<keyword evidence="5 7" id="KW-1133">Transmembrane helix</keyword>
<evidence type="ECO:0000256" key="7">
    <source>
        <dbReference type="RuleBase" id="RU363041"/>
    </source>
</evidence>
<dbReference type="GO" id="GO:0005886">
    <property type="term" value="C:plasma membrane"/>
    <property type="evidence" value="ECO:0007669"/>
    <property type="project" value="UniProtKB-SubCell"/>
</dbReference>
<keyword evidence="3 7" id="KW-1003">Cell membrane</keyword>
<dbReference type="RefSeq" id="WP_089823173.1">
    <property type="nucleotide sequence ID" value="NZ_FODV01000004.1"/>
</dbReference>
<protein>
    <recommendedName>
        <fullName evidence="7">Probable membrane transporter protein</fullName>
    </recommendedName>
</protein>
<comment type="similarity">
    <text evidence="7">Belongs to the 4-toluene sulfonate uptake permease (TSUP) (TC 2.A.102) family.</text>
</comment>
<evidence type="ECO:0000256" key="4">
    <source>
        <dbReference type="ARBA" id="ARBA00022692"/>
    </source>
</evidence>
<organism evidence="8 9">
    <name type="scientific">Halogranum amylolyticum</name>
    <dbReference type="NCBI Taxonomy" id="660520"/>
    <lineage>
        <taxon>Archaea</taxon>
        <taxon>Methanobacteriati</taxon>
        <taxon>Methanobacteriota</taxon>
        <taxon>Stenosarchaea group</taxon>
        <taxon>Halobacteria</taxon>
        <taxon>Halobacteriales</taxon>
        <taxon>Haloferacaceae</taxon>
    </lineage>
</organism>
<gene>
    <name evidence="8" type="ORF">SAMN04487948_10459</name>
</gene>
<keyword evidence="2" id="KW-0813">Transport</keyword>
<feature type="transmembrane region" description="Helical" evidence="7">
    <location>
        <begin position="100"/>
        <end position="120"/>
    </location>
</feature>
<sequence>MDPLTTLLVFAVVALGGFVTGLNGFGFAVVGTALLAALLGPRTAIVVMILPMLSTNVSLVRELSRDGLRRCVRRFWPYVTAALVGTVVGMLLLPRIPTRPLTLALGVFVFVYVVVSQPWLPVPGRSKFVSRCFRDGMATKATLGLVSGLIFGASNVGVQVVAYLRRLDLDRPTFVGVVAMIFLGVSTVRVGTAAVLGLYDGSELFVLSAVAALPGLVGVAAGKRARATVPDAVQRAGTYLLLSVIAARLTTSGLGL</sequence>
<dbReference type="OrthoDB" id="214582at2157"/>
<feature type="transmembrane region" description="Helical" evidence="7">
    <location>
        <begin position="141"/>
        <end position="162"/>
    </location>
</feature>
<comment type="subcellular location">
    <subcellularLocation>
        <location evidence="1 7">Cell membrane</location>
        <topology evidence="1 7">Multi-pass membrane protein</topology>
    </subcellularLocation>
</comment>
<keyword evidence="4 7" id="KW-0812">Transmembrane</keyword>
<dbReference type="Proteomes" id="UP000199126">
    <property type="component" value="Unassembled WGS sequence"/>
</dbReference>
<name>A0A1H8RK01_9EURY</name>
<evidence type="ECO:0000313" key="9">
    <source>
        <dbReference type="Proteomes" id="UP000199126"/>
    </source>
</evidence>
<dbReference type="Pfam" id="PF01925">
    <property type="entry name" value="TauE"/>
    <property type="match status" value="1"/>
</dbReference>
<accession>A0A1H8RK01</accession>
<feature type="transmembrane region" description="Helical" evidence="7">
    <location>
        <begin position="75"/>
        <end position="94"/>
    </location>
</feature>
<evidence type="ECO:0000313" key="8">
    <source>
        <dbReference type="EMBL" id="SEO66508.1"/>
    </source>
</evidence>
<evidence type="ECO:0000256" key="3">
    <source>
        <dbReference type="ARBA" id="ARBA00022475"/>
    </source>
</evidence>
<reference evidence="9" key="1">
    <citation type="submission" date="2016-10" db="EMBL/GenBank/DDBJ databases">
        <authorList>
            <person name="Varghese N."/>
            <person name="Submissions S."/>
        </authorList>
    </citation>
    <scope>NUCLEOTIDE SEQUENCE [LARGE SCALE GENOMIC DNA]</scope>
    <source>
        <strain evidence="9">CGMCC 1.10121</strain>
    </source>
</reference>